<dbReference type="InterPro" id="IPR000835">
    <property type="entry name" value="HTH_MarR-typ"/>
</dbReference>
<dbReference type="Proteomes" id="UP000305546">
    <property type="component" value="Unassembled WGS sequence"/>
</dbReference>
<name>A0A5C4M1G5_9PSEU</name>
<dbReference type="PROSITE" id="PS01117">
    <property type="entry name" value="HTH_MARR_1"/>
    <property type="match status" value="1"/>
</dbReference>
<keyword evidence="1" id="KW-0805">Transcription regulation</keyword>
<keyword evidence="6" id="KW-1185">Reference proteome</keyword>
<dbReference type="EMBL" id="VDFW01000010">
    <property type="protein sequence ID" value="TNC25729.1"/>
    <property type="molecule type" value="Genomic_DNA"/>
</dbReference>
<protein>
    <submittedName>
        <fullName evidence="5">Winged helix-turn-helix transcriptional regulator</fullName>
    </submittedName>
</protein>
<keyword evidence="3" id="KW-0804">Transcription</keyword>
<evidence type="ECO:0000256" key="2">
    <source>
        <dbReference type="ARBA" id="ARBA00023125"/>
    </source>
</evidence>
<dbReference type="GO" id="GO:0003700">
    <property type="term" value="F:DNA-binding transcription factor activity"/>
    <property type="evidence" value="ECO:0007669"/>
    <property type="project" value="InterPro"/>
</dbReference>
<gene>
    <name evidence="5" type="ORF">FG385_13850</name>
</gene>
<dbReference type="InterPro" id="IPR036388">
    <property type="entry name" value="WH-like_DNA-bd_sf"/>
</dbReference>
<dbReference type="GO" id="GO:0006950">
    <property type="term" value="P:response to stress"/>
    <property type="evidence" value="ECO:0007669"/>
    <property type="project" value="TreeGrafter"/>
</dbReference>
<dbReference type="PANTHER" id="PTHR33164">
    <property type="entry name" value="TRANSCRIPTIONAL REGULATOR, MARR FAMILY"/>
    <property type="match status" value="1"/>
</dbReference>
<dbReference type="SMART" id="SM00347">
    <property type="entry name" value="HTH_MARR"/>
    <property type="match status" value="1"/>
</dbReference>
<accession>A0A5C4M1G5</accession>
<proteinExistence type="predicted"/>
<evidence type="ECO:0000313" key="5">
    <source>
        <dbReference type="EMBL" id="TNC25729.1"/>
    </source>
</evidence>
<dbReference type="OrthoDB" id="3573114at2"/>
<feature type="domain" description="HTH marR-type" evidence="4">
    <location>
        <begin position="12"/>
        <end position="145"/>
    </location>
</feature>
<dbReference type="InterPro" id="IPR039422">
    <property type="entry name" value="MarR/SlyA-like"/>
</dbReference>
<dbReference type="PROSITE" id="PS50995">
    <property type="entry name" value="HTH_MARR_2"/>
    <property type="match status" value="1"/>
</dbReference>
<comment type="caution">
    <text evidence="5">The sequence shown here is derived from an EMBL/GenBank/DDBJ whole genome shotgun (WGS) entry which is preliminary data.</text>
</comment>
<dbReference type="SUPFAM" id="SSF46785">
    <property type="entry name" value="Winged helix' DNA-binding domain"/>
    <property type="match status" value="1"/>
</dbReference>
<reference evidence="5 6" key="1">
    <citation type="submission" date="2019-06" db="EMBL/GenBank/DDBJ databases">
        <title>Amycolatopsis alkalitolerans sp. nov., isolated from Gastrodia elata Blume.</title>
        <authorList>
            <person name="Narsing Rao M.P."/>
            <person name="Li W.J."/>
        </authorList>
    </citation>
    <scope>NUCLEOTIDE SEQUENCE [LARGE SCALE GENOMIC DNA]</scope>
    <source>
        <strain evidence="5 6">SYSUP0005</strain>
    </source>
</reference>
<sequence length="159" mass="17440">MPQRPVTDRTVDLEAQDLIVAVPARLNRLHQMVLGSLDPQLTFRQYRTLSRVAGGYTSLSQLAARGNLSLPTVSENVDGLVRRGLLVTTQSEHDRRAIVLGITDKGRAAVETADAALRDLVKYLVADIPAEDLPVVTNALRSLYDRATIYFNTEQIDGG</sequence>
<dbReference type="Pfam" id="PF12802">
    <property type="entry name" value="MarR_2"/>
    <property type="match status" value="1"/>
</dbReference>
<dbReference type="InterPro" id="IPR023187">
    <property type="entry name" value="Tscrpt_reg_MarR-type_CS"/>
</dbReference>
<dbReference type="AlphaFoldDB" id="A0A5C4M1G5"/>
<keyword evidence="2" id="KW-0238">DNA-binding</keyword>
<evidence type="ECO:0000313" key="6">
    <source>
        <dbReference type="Proteomes" id="UP000305546"/>
    </source>
</evidence>
<organism evidence="5 6">
    <name type="scientific">Amycolatopsis alkalitolerans</name>
    <dbReference type="NCBI Taxonomy" id="2547244"/>
    <lineage>
        <taxon>Bacteria</taxon>
        <taxon>Bacillati</taxon>
        <taxon>Actinomycetota</taxon>
        <taxon>Actinomycetes</taxon>
        <taxon>Pseudonocardiales</taxon>
        <taxon>Pseudonocardiaceae</taxon>
        <taxon>Amycolatopsis</taxon>
    </lineage>
</organism>
<dbReference type="Gene3D" id="1.10.10.10">
    <property type="entry name" value="Winged helix-like DNA-binding domain superfamily/Winged helix DNA-binding domain"/>
    <property type="match status" value="1"/>
</dbReference>
<dbReference type="GO" id="GO:0003677">
    <property type="term" value="F:DNA binding"/>
    <property type="evidence" value="ECO:0007669"/>
    <property type="project" value="UniProtKB-KW"/>
</dbReference>
<dbReference type="InterPro" id="IPR036390">
    <property type="entry name" value="WH_DNA-bd_sf"/>
</dbReference>
<evidence type="ECO:0000259" key="4">
    <source>
        <dbReference type="PROSITE" id="PS50995"/>
    </source>
</evidence>
<dbReference type="PANTHER" id="PTHR33164:SF89">
    <property type="entry name" value="MARR FAMILY REGULATORY PROTEIN"/>
    <property type="match status" value="1"/>
</dbReference>
<evidence type="ECO:0000256" key="3">
    <source>
        <dbReference type="ARBA" id="ARBA00023163"/>
    </source>
</evidence>
<evidence type="ECO:0000256" key="1">
    <source>
        <dbReference type="ARBA" id="ARBA00023015"/>
    </source>
</evidence>